<evidence type="ECO:0000313" key="1">
    <source>
        <dbReference type="EMBL" id="SCM70384.1"/>
    </source>
</evidence>
<sequence length="31" mass="3385">MLIIAPQCLQLVGISRKNNEVTLKASGYIPN</sequence>
<name>A0A212KYK6_9BACT</name>
<proteinExistence type="predicted"/>
<organism evidence="1">
    <name type="scientific">uncultured Desulfovibrio sp</name>
    <dbReference type="NCBI Taxonomy" id="167968"/>
    <lineage>
        <taxon>Bacteria</taxon>
        <taxon>Pseudomonadati</taxon>
        <taxon>Thermodesulfobacteriota</taxon>
        <taxon>Desulfovibrionia</taxon>
        <taxon>Desulfovibrionales</taxon>
        <taxon>Desulfovibrionaceae</taxon>
        <taxon>Desulfovibrio</taxon>
        <taxon>environmental samples</taxon>
    </lineage>
</organism>
<gene>
    <name evidence="1" type="ORF">KL86DES1_10373</name>
</gene>
<reference evidence="1" key="1">
    <citation type="submission" date="2016-08" db="EMBL/GenBank/DDBJ databases">
        <authorList>
            <person name="Seilhamer J.J."/>
        </authorList>
    </citation>
    <scope>NUCLEOTIDE SEQUENCE</scope>
    <source>
        <strain evidence="1">86-1</strain>
    </source>
</reference>
<dbReference type="AlphaFoldDB" id="A0A212KYK6"/>
<protein>
    <submittedName>
        <fullName evidence="1">Uncharacterized protein</fullName>
    </submittedName>
</protein>
<accession>A0A212KYK6</accession>
<dbReference type="EMBL" id="FMJC01000001">
    <property type="protein sequence ID" value="SCM70384.1"/>
    <property type="molecule type" value="Genomic_DNA"/>
</dbReference>